<dbReference type="CDD" id="cd16327">
    <property type="entry name" value="RseB"/>
    <property type="match status" value="1"/>
</dbReference>
<evidence type="ECO:0000256" key="3">
    <source>
        <dbReference type="ARBA" id="ARBA00022729"/>
    </source>
</evidence>
<evidence type="ECO:0000259" key="5">
    <source>
        <dbReference type="Pfam" id="PF03888"/>
    </source>
</evidence>
<name>A0A3P3VT60_9GAMM</name>
<dbReference type="GO" id="GO:0030288">
    <property type="term" value="C:outer membrane-bounded periplasmic space"/>
    <property type="evidence" value="ECO:0007669"/>
    <property type="project" value="TreeGrafter"/>
</dbReference>
<dbReference type="PIRSF" id="PIRSF005427">
    <property type="entry name" value="RseB"/>
    <property type="match status" value="1"/>
</dbReference>
<keyword evidence="4" id="KW-0574">Periplasm</keyword>
<proteinExistence type="inferred from homology"/>
<dbReference type="Gene3D" id="2.50.20.10">
    <property type="entry name" value="Lipoprotein localisation LolA/LolB/LppX"/>
    <property type="match status" value="1"/>
</dbReference>
<feature type="domain" description="MucB/RseB N-terminal" evidence="5">
    <location>
        <begin position="60"/>
        <end position="230"/>
    </location>
</feature>
<dbReference type="PANTHER" id="PTHR38782">
    <property type="match status" value="1"/>
</dbReference>
<keyword evidence="3" id="KW-0732">Signal</keyword>
<reference evidence="7 8" key="1">
    <citation type="submission" date="2018-08" db="EMBL/GenBank/DDBJ databases">
        <authorList>
            <person name="Khan S.A."/>
        </authorList>
    </citation>
    <scope>NUCLEOTIDE SEQUENCE [LARGE SCALE GENOMIC DNA]</scope>
    <source>
        <strain evidence="7 8">GTF-13</strain>
    </source>
</reference>
<reference evidence="7 8" key="2">
    <citation type="submission" date="2018-12" db="EMBL/GenBank/DDBJ databases">
        <title>Simiduia agarivorans gen. nov., sp. nov., a marine, agarolytic bacterium isolated from shallow coastal water from Keelung, Taiwan.</title>
        <authorList>
            <person name="Shieh W.Y."/>
        </authorList>
    </citation>
    <scope>NUCLEOTIDE SEQUENCE [LARGE SCALE GENOMIC DNA]</scope>
    <source>
        <strain evidence="7 8">GTF-13</strain>
    </source>
</reference>
<dbReference type="PANTHER" id="PTHR38782:SF1">
    <property type="entry name" value="SIGMA-E FACTOR REGULATORY PROTEIN RSEB"/>
    <property type="match status" value="1"/>
</dbReference>
<dbReference type="Pfam" id="PF17188">
    <property type="entry name" value="MucB_RseB_C"/>
    <property type="match status" value="1"/>
</dbReference>
<evidence type="ECO:0000259" key="6">
    <source>
        <dbReference type="Pfam" id="PF17188"/>
    </source>
</evidence>
<dbReference type="AlphaFoldDB" id="A0A3P3VT60"/>
<dbReference type="InterPro" id="IPR033434">
    <property type="entry name" value="MucB/RseB_N"/>
</dbReference>
<evidence type="ECO:0000256" key="1">
    <source>
        <dbReference type="ARBA" id="ARBA00004418"/>
    </source>
</evidence>
<comment type="caution">
    <text evidence="7">The sequence shown here is derived from an EMBL/GenBank/DDBJ whole genome shotgun (WGS) entry which is preliminary data.</text>
</comment>
<dbReference type="Pfam" id="PF03888">
    <property type="entry name" value="MucB_RseB"/>
    <property type="match status" value="1"/>
</dbReference>
<sequence length="362" mass="40835">MLKTVRWGSIRVCCPLPAWLMQKVVDASTTVIRQLLMVALVLGGGWISPSVLAETHEKSEIWLRAMNEAYSTLSFRGNLVFQNAQGLNTLSIVRDLSGNQHRARMVYLDGRYREVVRDGELVTFLNSDQVLRFEHGETVVTPEQMLRRFSALGDSYRSEFVGRDRVAGRAAIMVNVVPGDRHRYGYQLWLDEQTGLLLKSLMLDDKGGVLERLQFVSLQVGSDIRPEELRLSVDVQQLPEQLVTTHRIESRLDLDETDRPLNWQVGWVPAGFSLTQRDERRSPVGKHPVDSLMYSDGLASFSLFVELDDENLLSEATDSNGATTAISRVFRDHEDYYMVTVVGEIPLGTAERIAVSIAPTQR</sequence>
<dbReference type="Proteomes" id="UP000280792">
    <property type="component" value="Unassembled WGS sequence"/>
</dbReference>
<dbReference type="Gene3D" id="3.30.200.100">
    <property type="entry name" value="MucB/RseB, C-terminal domain"/>
    <property type="match status" value="1"/>
</dbReference>
<dbReference type="InterPro" id="IPR038484">
    <property type="entry name" value="MucB/RseB_C_sf"/>
</dbReference>
<comment type="subcellular location">
    <subcellularLocation>
        <location evidence="1">Periplasm</location>
    </subcellularLocation>
</comment>
<evidence type="ECO:0000313" key="8">
    <source>
        <dbReference type="Proteomes" id="UP000280792"/>
    </source>
</evidence>
<dbReference type="InterPro" id="IPR005588">
    <property type="entry name" value="MucB_RseB"/>
</dbReference>
<dbReference type="GO" id="GO:0045152">
    <property type="term" value="F:antisigma factor binding"/>
    <property type="evidence" value="ECO:0007669"/>
    <property type="project" value="TreeGrafter"/>
</dbReference>
<evidence type="ECO:0000256" key="4">
    <source>
        <dbReference type="ARBA" id="ARBA00022764"/>
    </source>
</evidence>
<evidence type="ECO:0008006" key="9">
    <source>
        <dbReference type="Google" id="ProtNLM"/>
    </source>
</evidence>
<dbReference type="InterPro" id="IPR033436">
    <property type="entry name" value="MucB/RseB_C"/>
</dbReference>
<dbReference type="EMBL" id="QWEZ01000001">
    <property type="protein sequence ID" value="RRJ85158.1"/>
    <property type="molecule type" value="Genomic_DNA"/>
</dbReference>
<gene>
    <name evidence="7" type="ORF">D0544_08860</name>
</gene>
<accession>A0A3P3VT60</accession>
<keyword evidence="8" id="KW-1185">Reference proteome</keyword>
<comment type="similarity">
    <text evidence="2">Belongs to the RseB family.</text>
</comment>
<evidence type="ECO:0000256" key="2">
    <source>
        <dbReference type="ARBA" id="ARBA00008150"/>
    </source>
</evidence>
<feature type="domain" description="MucB/RseB C-terminal" evidence="6">
    <location>
        <begin position="260"/>
        <end position="357"/>
    </location>
</feature>
<protein>
    <recommendedName>
        <fullName evidence="9">Transcriptional regulator</fullName>
    </recommendedName>
</protein>
<organism evidence="7 8">
    <name type="scientific">Aestuariirhabdus litorea</name>
    <dbReference type="NCBI Taxonomy" id="2528527"/>
    <lineage>
        <taxon>Bacteria</taxon>
        <taxon>Pseudomonadati</taxon>
        <taxon>Pseudomonadota</taxon>
        <taxon>Gammaproteobacteria</taxon>
        <taxon>Oceanospirillales</taxon>
        <taxon>Aestuariirhabdaceae</taxon>
        <taxon>Aestuariirhabdus</taxon>
    </lineage>
</organism>
<dbReference type="GO" id="GO:0032885">
    <property type="term" value="P:regulation of polysaccharide biosynthetic process"/>
    <property type="evidence" value="ECO:0007669"/>
    <property type="project" value="TreeGrafter"/>
</dbReference>
<evidence type="ECO:0000313" key="7">
    <source>
        <dbReference type="EMBL" id="RRJ85158.1"/>
    </source>
</evidence>